<evidence type="ECO:0000313" key="8">
    <source>
        <dbReference type="Proteomes" id="UP000005926"/>
    </source>
</evidence>
<sequence length="431" mass="47751">MKFKSLVKATLATASVVALTACGANSSNGSQQAETKKDIVTEVKSETTITFWHAMNGQLEKALQKLTEDFMKANPNIKVELQNQSTYKDLQAKINSTLTSPKDLPTITQAYPNWLFNAASQDSLVDFKPYLENETIGFKKGEEIRSDLMEGARINGVQYGIPFNKSTEVLFYNADLLKEYGVKVPTTLDELKEAAKTIYEKSNHEVVGAGFDSLNNYYAIGMKNKGVDFTKELDFTSDASKEVVKYYADGIRDGYFRTAGSDKYLSGPFQNKKVAMYVGSTAGESFVAKGAKEAGYEYGVAPRPDKFNLQQGTDIYMFEGSTTEEQRTAAFLYLKFLSSAESQLYWAQKTGYMPTVASVLEKDEYKKSGSKVPAILADATKNLFSIPVVENSDPAFAEVRTILEKIFATQNGNVDQLIQDSKAQFDAAWNQ</sequence>
<dbReference type="GeneID" id="78412589"/>
<evidence type="ECO:0000256" key="3">
    <source>
        <dbReference type="ARBA" id="ARBA00022448"/>
    </source>
</evidence>
<dbReference type="HOGENOM" id="CLU_031285_3_1_9"/>
<dbReference type="eggNOG" id="COG1653">
    <property type="taxonomic scope" value="Bacteria"/>
</dbReference>
<dbReference type="Gene3D" id="3.40.190.10">
    <property type="entry name" value="Periplasmic binding protein-like II"/>
    <property type="match status" value="2"/>
</dbReference>
<feature type="chain" id="PRO_5038434314" evidence="6">
    <location>
        <begin position="21"/>
        <end position="431"/>
    </location>
</feature>
<dbReference type="InterPro" id="IPR006059">
    <property type="entry name" value="SBP"/>
</dbReference>
<organism evidence="7 8">
    <name type="scientific">Granulicatella adiacens ATCC 49175</name>
    <dbReference type="NCBI Taxonomy" id="638301"/>
    <lineage>
        <taxon>Bacteria</taxon>
        <taxon>Bacillati</taxon>
        <taxon>Bacillota</taxon>
        <taxon>Bacilli</taxon>
        <taxon>Lactobacillales</taxon>
        <taxon>Carnobacteriaceae</taxon>
        <taxon>Granulicatella</taxon>
    </lineage>
</organism>
<accession>C8NI99</accession>
<comment type="subcellular location">
    <subcellularLocation>
        <location evidence="1">Cell envelope</location>
    </subcellularLocation>
</comment>
<dbReference type="STRING" id="638301.HMPREF0444_1644"/>
<comment type="caution">
    <text evidence="7">The sequence shown here is derived from an EMBL/GenBank/DDBJ whole genome shotgun (WGS) entry which is preliminary data.</text>
</comment>
<dbReference type="SUPFAM" id="SSF53850">
    <property type="entry name" value="Periplasmic binding protein-like II"/>
    <property type="match status" value="1"/>
</dbReference>
<dbReference type="GO" id="GO:0030313">
    <property type="term" value="C:cell envelope"/>
    <property type="evidence" value="ECO:0007669"/>
    <property type="project" value="UniProtKB-SubCell"/>
</dbReference>
<protein>
    <submittedName>
        <fullName evidence="7">ABC transporter, solute-binding protein</fullName>
    </submittedName>
</protein>
<gene>
    <name evidence="7" type="ORF">HMPREF0444_1644</name>
</gene>
<dbReference type="PANTHER" id="PTHR43649:SF31">
    <property type="entry name" value="SN-GLYCEROL-3-PHOSPHATE-BINDING PERIPLASMIC PROTEIN UGPB"/>
    <property type="match status" value="1"/>
</dbReference>
<comment type="similarity">
    <text evidence="2">Belongs to the bacterial solute-binding protein 1 family.</text>
</comment>
<reference evidence="7 8" key="1">
    <citation type="submission" date="2009-08" db="EMBL/GenBank/DDBJ databases">
        <authorList>
            <person name="Muzny D."/>
            <person name="Qin X."/>
            <person name="Deng J."/>
            <person name="Jiang H."/>
            <person name="Liu Y."/>
            <person name="Qu J."/>
            <person name="Song X.-Z."/>
            <person name="Zhang L."/>
            <person name="Thornton R."/>
            <person name="Coyle M."/>
            <person name="Francisco L."/>
            <person name="Jackson L."/>
            <person name="Javaid M."/>
            <person name="Korchina V."/>
            <person name="Kovar C."/>
            <person name="Mata R."/>
            <person name="Mathew T."/>
            <person name="Ngo R."/>
            <person name="Nguyen L."/>
            <person name="Nguyen N."/>
            <person name="Okwuonu G."/>
            <person name="Ongeri F."/>
            <person name="Pham C."/>
            <person name="Simmons D."/>
            <person name="Wilczek-Boney K."/>
            <person name="Hale W."/>
            <person name="Jakkamsetti A."/>
            <person name="Pham P."/>
            <person name="Ruth R."/>
            <person name="San Lucas F."/>
            <person name="Warren J."/>
            <person name="Zhang J."/>
            <person name="Zhao Z."/>
            <person name="Zhou C."/>
            <person name="Zhu D."/>
            <person name="Lee S."/>
            <person name="Bess C."/>
            <person name="Blankenburg K."/>
            <person name="Forbes L."/>
            <person name="Fu Q."/>
            <person name="Gubbala S."/>
            <person name="Hirani K."/>
            <person name="Jayaseelan J.C."/>
            <person name="Lara F."/>
            <person name="Munidasa M."/>
            <person name="Palculict T."/>
            <person name="Patil S."/>
            <person name="Pu L.-L."/>
            <person name="Saada N."/>
            <person name="Tang L."/>
            <person name="Weissenberger G."/>
            <person name="Zhu Y."/>
            <person name="Hemphill L."/>
            <person name="Shang Y."/>
            <person name="Youmans B."/>
            <person name="Ayvaz T."/>
            <person name="Ross M."/>
            <person name="Santibanez J."/>
            <person name="Aqrawi P."/>
            <person name="Gross S."/>
            <person name="Joshi V."/>
            <person name="Fowler G."/>
            <person name="Nazareth L."/>
            <person name="Reid J."/>
            <person name="Worley K."/>
            <person name="Petrosino J."/>
            <person name="Highlander S."/>
            <person name="Gibbs R."/>
        </authorList>
    </citation>
    <scope>NUCLEOTIDE SEQUENCE [LARGE SCALE GENOMIC DNA]</scope>
    <source>
        <strain evidence="7 8">ATCC 49175</strain>
    </source>
</reference>
<keyword evidence="4 6" id="KW-0732">Signal</keyword>
<dbReference type="RefSeq" id="WP_005606180.1">
    <property type="nucleotide sequence ID" value="NZ_CP102283.1"/>
</dbReference>
<evidence type="ECO:0000256" key="4">
    <source>
        <dbReference type="ARBA" id="ARBA00022729"/>
    </source>
</evidence>
<dbReference type="Proteomes" id="UP000005926">
    <property type="component" value="Unassembled WGS sequence"/>
</dbReference>
<name>C8NI99_9LACT</name>
<dbReference type="GO" id="GO:0055085">
    <property type="term" value="P:transmembrane transport"/>
    <property type="evidence" value="ECO:0007669"/>
    <property type="project" value="InterPro"/>
</dbReference>
<dbReference type="Pfam" id="PF13416">
    <property type="entry name" value="SBP_bac_8"/>
    <property type="match status" value="1"/>
</dbReference>
<dbReference type="InterPro" id="IPR006061">
    <property type="entry name" value="SBP_1_CS"/>
</dbReference>
<keyword evidence="5" id="KW-0574">Periplasm</keyword>
<dbReference type="EMBL" id="ACKZ01000026">
    <property type="protein sequence ID" value="EEW36655.1"/>
    <property type="molecule type" value="Genomic_DNA"/>
</dbReference>
<feature type="signal peptide" evidence="6">
    <location>
        <begin position="1"/>
        <end position="20"/>
    </location>
</feature>
<dbReference type="PANTHER" id="PTHR43649">
    <property type="entry name" value="ARABINOSE-BINDING PROTEIN-RELATED"/>
    <property type="match status" value="1"/>
</dbReference>
<dbReference type="PROSITE" id="PS01037">
    <property type="entry name" value="SBP_BACTERIAL_1"/>
    <property type="match status" value="1"/>
</dbReference>
<evidence type="ECO:0000256" key="5">
    <source>
        <dbReference type="ARBA" id="ARBA00022764"/>
    </source>
</evidence>
<evidence type="ECO:0000313" key="7">
    <source>
        <dbReference type="EMBL" id="EEW36655.1"/>
    </source>
</evidence>
<evidence type="ECO:0000256" key="1">
    <source>
        <dbReference type="ARBA" id="ARBA00004196"/>
    </source>
</evidence>
<evidence type="ECO:0000256" key="2">
    <source>
        <dbReference type="ARBA" id="ARBA00008520"/>
    </source>
</evidence>
<dbReference type="AlphaFoldDB" id="C8NI99"/>
<keyword evidence="8" id="KW-1185">Reference proteome</keyword>
<evidence type="ECO:0000256" key="6">
    <source>
        <dbReference type="SAM" id="SignalP"/>
    </source>
</evidence>
<keyword evidence="3" id="KW-0813">Transport</keyword>
<dbReference type="InterPro" id="IPR050490">
    <property type="entry name" value="Bact_solute-bd_prot1"/>
</dbReference>
<proteinExistence type="inferred from homology"/>
<dbReference type="PROSITE" id="PS51257">
    <property type="entry name" value="PROKAR_LIPOPROTEIN"/>
    <property type="match status" value="1"/>
</dbReference>